<gene>
    <name evidence="1" type="ORF">E4U92_30035</name>
</gene>
<comment type="caution">
    <text evidence="1">The sequence shown here is derived from an EMBL/GenBank/DDBJ whole genome shotgun (WGS) entry which is preliminary data.</text>
</comment>
<evidence type="ECO:0000313" key="1">
    <source>
        <dbReference type="EMBL" id="TKT06052.1"/>
    </source>
</evidence>
<organism evidence="1 2">
    <name type="scientific">Streptomyces galbus</name>
    <dbReference type="NCBI Taxonomy" id="33898"/>
    <lineage>
        <taxon>Bacteria</taxon>
        <taxon>Bacillati</taxon>
        <taxon>Actinomycetota</taxon>
        <taxon>Actinomycetes</taxon>
        <taxon>Kitasatosporales</taxon>
        <taxon>Streptomycetaceae</taxon>
        <taxon>Streptomyces</taxon>
    </lineage>
</organism>
<name>A0A4U5WW28_STRGB</name>
<protein>
    <submittedName>
        <fullName evidence="1">Uncharacterized protein</fullName>
    </submittedName>
</protein>
<proteinExistence type="predicted"/>
<sequence length="82" mass="8825">MTDGIHTEPSLSEGRTYRLNLVCVGTGRVQLAFTPTSAGTETEVPCDRSVVQQRITAHEPIRIDVDGTKGSTGVIAWQIDAI</sequence>
<reference evidence="1 2" key="1">
    <citation type="submission" date="2019-04" db="EMBL/GenBank/DDBJ databases">
        <title>Streptomyces lasaliensis sp.nov., an Actinomycete isolated from soil which produces the polyether antibiotic lasalocid.</title>
        <authorList>
            <person name="Erwin G."/>
            <person name="Haber C."/>
        </authorList>
    </citation>
    <scope>NUCLEOTIDE SEQUENCE [LARGE SCALE GENOMIC DNA]</scope>
    <source>
        <strain evidence="1 2">DSM 40089</strain>
    </source>
</reference>
<dbReference type="RefSeq" id="WP_137303576.1">
    <property type="nucleotide sequence ID" value="NZ_BMVD01000006.1"/>
</dbReference>
<evidence type="ECO:0000313" key="2">
    <source>
        <dbReference type="Proteomes" id="UP000308632"/>
    </source>
</evidence>
<dbReference type="EMBL" id="SZPR01000027">
    <property type="protein sequence ID" value="TKT06052.1"/>
    <property type="molecule type" value="Genomic_DNA"/>
</dbReference>
<dbReference type="AlphaFoldDB" id="A0A4U5WW28"/>
<dbReference type="Proteomes" id="UP000308632">
    <property type="component" value="Unassembled WGS sequence"/>
</dbReference>
<accession>A0A4U5WW28</accession>